<dbReference type="EMBL" id="QWEX01000003">
    <property type="protein sequence ID" value="RXV65328.1"/>
    <property type="molecule type" value="Genomic_DNA"/>
</dbReference>
<evidence type="ECO:0000313" key="2">
    <source>
        <dbReference type="EMBL" id="RXV65328.1"/>
    </source>
</evidence>
<feature type="region of interest" description="Disordered" evidence="1">
    <location>
        <begin position="145"/>
        <end position="256"/>
    </location>
</feature>
<dbReference type="SUPFAM" id="SSF56399">
    <property type="entry name" value="ADP-ribosylation"/>
    <property type="match status" value="1"/>
</dbReference>
<gene>
    <name evidence="2" type="ORF">D1006_35085</name>
</gene>
<evidence type="ECO:0000256" key="1">
    <source>
        <dbReference type="SAM" id="MobiDB-lite"/>
    </source>
</evidence>
<comment type="caution">
    <text evidence="2">The sequence shown here is derived from an EMBL/GenBank/DDBJ whole genome shotgun (WGS) entry which is preliminary data.</text>
</comment>
<dbReference type="AlphaFoldDB" id="A0A4Q2A818"/>
<dbReference type="InterPro" id="IPR022385">
    <property type="entry name" value="Rhs_assc_core"/>
</dbReference>
<dbReference type="NCBIfam" id="TIGR03696">
    <property type="entry name" value="Rhs_assc_core"/>
    <property type="match status" value="1"/>
</dbReference>
<evidence type="ECO:0000313" key="3">
    <source>
        <dbReference type="Proteomes" id="UP000289650"/>
    </source>
</evidence>
<dbReference type="OrthoDB" id="5445630at2"/>
<dbReference type="Proteomes" id="UP000289650">
    <property type="component" value="Unassembled WGS sequence"/>
</dbReference>
<proteinExistence type="predicted"/>
<dbReference type="Gene3D" id="2.180.10.10">
    <property type="entry name" value="RHS repeat-associated core"/>
    <property type="match status" value="1"/>
</dbReference>
<name>A0A4Q2A818_9BURK</name>
<sequence>MEARWVVVTALLATDQQRTVLAACNATSIFPFVYTVYGYVYRSQGGRMLSRLGFNGECLEPVTGHYLLGHGYRIYDPCLMRFHSPDTMSPLGSGGINSYAYCSGDPINSVDPSGHIGISFRALARVVRALGIRRTKLLAIVKPTRRLPSPGRSMGAQAAAPSSRPALREPASSGFVRNSRSDDRNTGIATIFRRETSGHSSTQPISRPVHEPSAANVSVTGIRRDSRGSISSLSSRDSTPPGSRSSSPLRDNDLPYFVQSAIDVRRSSYWSRRFE</sequence>
<dbReference type="RefSeq" id="WP_129517771.1">
    <property type="nucleotide sequence ID" value="NZ_QWEX01000003.1"/>
</dbReference>
<feature type="compositionally biased region" description="Low complexity" evidence="1">
    <location>
        <begin position="228"/>
        <end position="243"/>
    </location>
</feature>
<accession>A0A4Q2A818</accession>
<protein>
    <submittedName>
        <fullName evidence="2">RHS repeat-associated core domain-containing protein</fullName>
    </submittedName>
</protein>
<reference evidence="2 3" key="1">
    <citation type="submission" date="2018-08" db="EMBL/GenBank/DDBJ databases">
        <title>Mountain-cultivated ginseng endophyte, Burkholderia stabilis and its activity against ginseng root rot disease.</title>
        <authorList>
            <person name="Tapan Kumar M."/>
            <person name="Bae H."/>
            <person name="Shanmugam G."/>
            <person name="Jeon J."/>
        </authorList>
    </citation>
    <scope>NUCLEOTIDE SEQUENCE [LARGE SCALE GENOMIC DNA]</scope>
    <source>
        <strain evidence="2 3">EB159</strain>
    </source>
</reference>
<organism evidence="2 3">
    <name type="scientific">Burkholderia stabilis</name>
    <dbReference type="NCBI Taxonomy" id="95485"/>
    <lineage>
        <taxon>Bacteria</taxon>
        <taxon>Pseudomonadati</taxon>
        <taxon>Pseudomonadota</taxon>
        <taxon>Betaproteobacteria</taxon>
        <taxon>Burkholderiales</taxon>
        <taxon>Burkholderiaceae</taxon>
        <taxon>Burkholderia</taxon>
        <taxon>Burkholderia cepacia complex</taxon>
    </lineage>
</organism>